<gene>
    <name evidence="2" type="ORF">LPMP_270690</name>
</gene>
<dbReference type="RefSeq" id="XP_010700158.1">
    <property type="nucleotide sequence ID" value="XM_010701856.1"/>
</dbReference>
<dbReference type="eggNOG" id="ENOG502S30U">
    <property type="taxonomic scope" value="Eukaryota"/>
</dbReference>
<evidence type="ECO:0000256" key="1">
    <source>
        <dbReference type="SAM" id="MobiDB-lite"/>
    </source>
</evidence>
<feature type="compositionally biased region" description="Polar residues" evidence="1">
    <location>
        <begin position="1"/>
        <end position="10"/>
    </location>
</feature>
<name>A0A088SCL4_LEIPA</name>
<dbReference type="VEuPathDB" id="TriTrypDB:LPMP_270690"/>
<evidence type="ECO:0000313" key="3">
    <source>
        <dbReference type="Proteomes" id="UP000063063"/>
    </source>
</evidence>
<organism evidence="2 3">
    <name type="scientific">Leishmania panamensis</name>
    <dbReference type="NCBI Taxonomy" id="5679"/>
    <lineage>
        <taxon>Eukaryota</taxon>
        <taxon>Discoba</taxon>
        <taxon>Euglenozoa</taxon>
        <taxon>Kinetoplastea</taxon>
        <taxon>Metakinetoplastina</taxon>
        <taxon>Trypanosomatida</taxon>
        <taxon>Trypanosomatidae</taxon>
        <taxon>Leishmaniinae</taxon>
        <taxon>Leishmania</taxon>
        <taxon>Leishmania guyanensis species complex</taxon>
    </lineage>
</organism>
<dbReference type="Proteomes" id="UP000063063">
    <property type="component" value="Chromosome 27"/>
</dbReference>
<dbReference type="OrthoDB" id="272649at2759"/>
<dbReference type="AlphaFoldDB" id="A0A088SCL4"/>
<evidence type="ECO:0000313" key="2">
    <source>
        <dbReference type="EMBL" id="AIN99451.1"/>
    </source>
</evidence>
<feature type="compositionally biased region" description="Low complexity" evidence="1">
    <location>
        <begin position="230"/>
        <end position="240"/>
    </location>
</feature>
<dbReference type="GeneID" id="22576245"/>
<feature type="compositionally biased region" description="Pro residues" evidence="1">
    <location>
        <begin position="30"/>
        <end position="39"/>
    </location>
</feature>
<sequence>MQNSSYSHLVQQPRGGQGMPDSPNIGVPPSTYPPKSPSTPPLVFTAQCGGVPAQLQDPLSSSLCAEPLQMSYPTLLGRHNSCTLIEVEDSPIKVTCRTRGGSRSPYMAPMPSEMAADTDRSGRHNPYSFSFSGSSSPRQLTTPTHSPQINTFEMGGDPFRRMLCGGPCHGARPSAADAPLMQGHSVRLDTMFALPSEVVHRSLKDRCRYIQFPADLPPISNSGTAGPHANNGNHTSSNGSTGSGFSGENNLPMALFIGQVRFETTPAELLWLVHRTCGACASHLESRGAGCYLLYCKSEADLTLVRSLHKRILFDIGGVWLARTADEVDAMCEYIALDAPLLSKKARLPRDSMVVEELKADAVNSGGRRAHGGGGGHERRTFSDNSLSGHCRGGGRGSSAQGSGVDDIFQAAGGEVSQNIRRQQQQQRKREGLPSYEESALPYPGYPPQLLDGCPLYK</sequence>
<proteinExistence type="predicted"/>
<dbReference type="EMBL" id="CP009396">
    <property type="protein sequence ID" value="AIN99451.1"/>
    <property type="molecule type" value="Genomic_DNA"/>
</dbReference>
<keyword evidence="3" id="KW-1185">Reference proteome</keyword>
<feature type="region of interest" description="Disordered" evidence="1">
    <location>
        <begin position="365"/>
        <end position="406"/>
    </location>
</feature>
<protein>
    <submittedName>
        <fullName evidence="2">Uncharacterized protein</fullName>
    </submittedName>
</protein>
<dbReference type="PANTHER" id="PTHR37561">
    <property type="entry name" value="F-BOX DOMAIN-CONTAINING PROTEIN"/>
    <property type="match status" value="1"/>
</dbReference>
<dbReference type="KEGG" id="lpan:LPMP_270690"/>
<feature type="region of interest" description="Disordered" evidence="1">
    <location>
        <begin position="1"/>
        <end position="39"/>
    </location>
</feature>
<feature type="region of interest" description="Disordered" evidence="1">
    <location>
        <begin position="418"/>
        <end position="458"/>
    </location>
</feature>
<dbReference type="VEuPathDB" id="TriTrypDB:LPAL13_270013800"/>
<feature type="region of interest" description="Disordered" evidence="1">
    <location>
        <begin position="220"/>
        <end position="244"/>
    </location>
</feature>
<feature type="region of interest" description="Disordered" evidence="1">
    <location>
        <begin position="96"/>
        <end position="122"/>
    </location>
</feature>
<reference evidence="2 3" key="1">
    <citation type="journal article" date="2015" name="Sci. Rep.">
        <title>The genome of Leishmania panamensis: insights into genomics of the L. (Viannia) subgenus.</title>
        <authorList>
            <person name="Llanes A."/>
            <person name="Restrepo C.M."/>
            <person name="Vecchio G.D."/>
            <person name="Anguizola F.J."/>
            <person name="Lleonart R."/>
        </authorList>
    </citation>
    <scope>NUCLEOTIDE SEQUENCE [LARGE SCALE GENOMIC DNA]</scope>
    <source>
        <strain evidence="2 3">MHOM/PA/94/PSC-1</strain>
    </source>
</reference>
<accession>A0A088SCL4</accession>
<dbReference type="PANTHER" id="PTHR37561:SF3">
    <property type="entry name" value="F-BOX DOMAIN-CONTAINING PROTEIN"/>
    <property type="match status" value="1"/>
</dbReference>